<keyword evidence="3" id="KW-0436">Ligase</keyword>
<gene>
    <name evidence="3" type="ORF">LX16_5151</name>
</gene>
<feature type="active site" description="Proton acceptor" evidence="2">
    <location>
        <position position="130"/>
    </location>
</feature>
<comment type="caution">
    <text evidence="3">The sequence shown here is derived from an EMBL/GenBank/DDBJ whole genome shotgun (WGS) entry which is preliminary data.</text>
</comment>
<evidence type="ECO:0000256" key="2">
    <source>
        <dbReference type="HAMAP-Rule" id="MF_01940"/>
    </source>
</evidence>
<reference evidence="3 4" key="1">
    <citation type="journal article" date="2013" name="Stand. Genomic Sci.">
        <title>Genomic Encyclopedia of Type Strains, Phase I: The one thousand microbial genomes (KMG-I) project.</title>
        <authorList>
            <person name="Kyrpides N.C."/>
            <person name="Woyke T."/>
            <person name="Eisen J.A."/>
            <person name="Garrity G."/>
            <person name="Lilburn T.G."/>
            <person name="Beck B.J."/>
            <person name="Whitman W.B."/>
            <person name="Hugenholtz P."/>
            <person name="Klenk H.P."/>
        </authorList>
    </citation>
    <scope>NUCLEOTIDE SEQUENCE [LARGE SCALE GENOMIC DNA]</scope>
    <source>
        <strain evidence="3 4">DSM 45044</strain>
    </source>
</reference>
<dbReference type="EC" id="3.1.4.58" evidence="2"/>
<dbReference type="AlphaFoldDB" id="A0A562ULC9"/>
<dbReference type="Pfam" id="PF13563">
    <property type="entry name" value="2_5_RNA_ligase2"/>
    <property type="match status" value="1"/>
</dbReference>
<dbReference type="OrthoDB" id="9787070at2"/>
<keyword evidence="1 2" id="KW-0378">Hydrolase</keyword>
<dbReference type="PANTHER" id="PTHR35561:SF1">
    <property type="entry name" value="RNA 2',3'-CYCLIC PHOSPHODIESTERASE"/>
    <property type="match status" value="1"/>
</dbReference>
<dbReference type="SUPFAM" id="SSF55144">
    <property type="entry name" value="LigT-like"/>
    <property type="match status" value="1"/>
</dbReference>
<evidence type="ECO:0000313" key="4">
    <source>
        <dbReference type="Proteomes" id="UP000321617"/>
    </source>
</evidence>
<protein>
    <recommendedName>
        <fullName evidence="2">RNA 2',3'-cyclic phosphodiesterase</fullName>
        <shortName evidence="2">RNA 2',3'-CPDase</shortName>
        <ecNumber evidence="2">3.1.4.58</ecNumber>
    </recommendedName>
</protein>
<feature type="active site" description="Proton donor" evidence="2">
    <location>
        <position position="44"/>
    </location>
</feature>
<feature type="short sequence motif" description="HXTX 2" evidence="2">
    <location>
        <begin position="130"/>
        <end position="133"/>
    </location>
</feature>
<dbReference type="InterPro" id="IPR004175">
    <property type="entry name" value="RNA_CPDase"/>
</dbReference>
<dbReference type="NCBIfam" id="TIGR02258">
    <property type="entry name" value="2_5_ligase"/>
    <property type="match status" value="1"/>
</dbReference>
<comment type="catalytic activity">
    <reaction evidence="2">
        <text>a 3'-end 2',3'-cyclophospho-ribonucleotide-RNA + H2O = a 3'-end 2'-phospho-ribonucleotide-RNA + H(+)</text>
        <dbReference type="Rhea" id="RHEA:11828"/>
        <dbReference type="Rhea" id="RHEA-COMP:10464"/>
        <dbReference type="Rhea" id="RHEA-COMP:17353"/>
        <dbReference type="ChEBI" id="CHEBI:15377"/>
        <dbReference type="ChEBI" id="CHEBI:15378"/>
        <dbReference type="ChEBI" id="CHEBI:83064"/>
        <dbReference type="ChEBI" id="CHEBI:173113"/>
        <dbReference type="EC" id="3.1.4.58"/>
    </reaction>
</comment>
<dbReference type="GO" id="GO:0004113">
    <property type="term" value="F:2',3'-cyclic-nucleotide 3'-phosphodiesterase activity"/>
    <property type="evidence" value="ECO:0007669"/>
    <property type="project" value="InterPro"/>
</dbReference>
<dbReference type="Proteomes" id="UP000321617">
    <property type="component" value="Unassembled WGS sequence"/>
</dbReference>
<organism evidence="3 4">
    <name type="scientific">Stackebrandtia albiflava</name>
    <dbReference type="NCBI Taxonomy" id="406432"/>
    <lineage>
        <taxon>Bacteria</taxon>
        <taxon>Bacillati</taxon>
        <taxon>Actinomycetota</taxon>
        <taxon>Actinomycetes</taxon>
        <taxon>Glycomycetales</taxon>
        <taxon>Glycomycetaceae</taxon>
        <taxon>Stackebrandtia</taxon>
    </lineage>
</organism>
<comment type="function">
    <text evidence="2">Hydrolyzes RNA 2',3'-cyclic phosphodiester to an RNA 2'-phosphomonoester.</text>
</comment>
<dbReference type="RefSeq" id="WP_158645740.1">
    <property type="nucleotide sequence ID" value="NZ_BAABIJ010000002.1"/>
</dbReference>
<feature type="short sequence motif" description="HXTX 1" evidence="2">
    <location>
        <begin position="44"/>
        <end position="47"/>
    </location>
</feature>
<sequence>MTGRRRLFAALRPPVTAITHLTEVVEELHVAEAWRRVLRHDLWHVTVAYVGDLPAERLPEATGAMAEAAAETPPLTLALAGGGRFGRGRSNIVYTGLAADVAGLTRLAERTRTAFRAAGIPYDERPYRPHLTLAGAGAGIGNAESAEDLVRLRRYRGPDWTADRIGLYHSHAGDTPHYEPVAEAPFTGAA</sequence>
<dbReference type="HAMAP" id="MF_01940">
    <property type="entry name" value="RNA_CPDase"/>
    <property type="match status" value="1"/>
</dbReference>
<comment type="similarity">
    <text evidence="2">Belongs to the 2H phosphoesterase superfamily. ThpR family.</text>
</comment>
<evidence type="ECO:0000256" key="1">
    <source>
        <dbReference type="ARBA" id="ARBA00022801"/>
    </source>
</evidence>
<accession>A0A562ULC9</accession>
<keyword evidence="4" id="KW-1185">Reference proteome</keyword>
<evidence type="ECO:0000313" key="3">
    <source>
        <dbReference type="EMBL" id="TWJ06415.1"/>
    </source>
</evidence>
<dbReference type="Gene3D" id="3.90.1140.10">
    <property type="entry name" value="Cyclic phosphodiesterase"/>
    <property type="match status" value="1"/>
</dbReference>
<dbReference type="EMBL" id="VLLL01000012">
    <property type="protein sequence ID" value="TWJ06415.1"/>
    <property type="molecule type" value="Genomic_DNA"/>
</dbReference>
<dbReference type="GO" id="GO:0008664">
    <property type="term" value="F:RNA 2',3'-cyclic 3'-phosphodiesterase activity"/>
    <property type="evidence" value="ECO:0007669"/>
    <property type="project" value="UniProtKB-EC"/>
</dbReference>
<dbReference type="GO" id="GO:0016874">
    <property type="term" value="F:ligase activity"/>
    <property type="evidence" value="ECO:0007669"/>
    <property type="project" value="UniProtKB-KW"/>
</dbReference>
<proteinExistence type="inferred from homology"/>
<dbReference type="PANTHER" id="PTHR35561">
    <property type="entry name" value="RNA 2',3'-CYCLIC PHOSPHODIESTERASE"/>
    <property type="match status" value="1"/>
</dbReference>
<name>A0A562ULC9_9ACTN</name>
<dbReference type="InterPro" id="IPR009097">
    <property type="entry name" value="Cyclic_Pdiesterase"/>
</dbReference>